<gene>
    <name evidence="2" type="ORF">IQ241_14880</name>
</gene>
<accession>A0A8J7DDA6</accession>
<dbReference type="Proteomes" id="UP000636505">
    <property type="component" value="Unassembled WGS sequence"/>
</dbReference>
<dbReference type="AlphaFoldDB" id="A0A8J7DDA6"/>
<organism evidence="2 3">
    <name type="scientific">Vasconcelosia minhoensis LEGE 07310</name>
    <dbReference type="NCBI Taxonomy" id="915328"/>
    <lineage>
        <taxon>Bacteria</taxon>
        <taxon>Bacillati</taxon>
        <taxon>Cyanobacteriota</taxon>
        <taxon>Cyanophyceae</taxon>
        <taxon>Nodosilineales</taxon>
        <taxon>Cymatolegaceae</taxon>
        <taxon>Vasconcelosia</taxon>
        <taxon>Vasconcelosia minhoensis</taxon>
    </lineage>
</organism>
<name>A0A8J7DDA6_9CYAN</name>
<evidence type="ECO:0000256" key="1">
    <source>
        <dbReference type="SAM" id="MobiDB-lite"/>
    </source>
</evidence>
<comment type="caution">
    <text evidence="2">The sequence shown here is derived from an EMBL/GenBank/DDBJ whole genome shotgun (WGS) entry which is preliminary data.</text>
</comment>
<dbReference type="EMBL" id="JADEXG010000035">
    <property type="protein sequence ID" value="MBE9078563.1"/>
    <property type="molecule type" value="Genomic_DNA"/>
</dbReference>
<feature type="region of interest" description="Disordered" evidence="1">
    <location>
        <begin position="20"/>
        <end position="41"/>
    </location>
</feature>
<evidence type="ECO:0000313" key="2">
    <source>
        <dbReference type="EMBL" id="MBE9078563.1"/>
    </source>
</evidence>
<evidence type="ECO:0000313" key="3">
    <source>
        <dbReference type="Proteomes" id="UP000636505"/>
    </source>
</evidence>
<sequence length="108" mass="11926">MLSPSYYLLRSRASGQYLAAHPEQKSETVPESSRPPEPSPATGFLLLFSTDYDALSYLNHHATEVANQFGVEAIARSQLKSLINRWSFTGVSIVTDPLVPLVDFLEVS</sequence>
<dbReference type="RefSeq" id="WP_193908533.1">
    <property type="nucleotide sequence ID" value="NZ_JADEXG010000035.1"/>
</dbReference>
<keyword evidence="3" id="KW-1185">Reference proteome</keyword>
<proteinExistence type="predicted"/>
<reference evidence="2" key="1">
    <citation type="submission" date="2020-10" db="EMBL/GenBank/DDBJ databases">
        <authorList>
            <person name="Castelo-Branco R."/>
            <person name="Eusebio N."/>
            <person name="Adriana R."/>
            <person name="Vieira A."/>
            <person name="Brugerolle De Fraissinette N."/>
            <person name="Rezende De Castro R."/>
            <person name="Schneider M.P."/>
            <person name="Vasconcelos V."/>
            <person name="Leao P.N."/>
        </authorList>
    </citation>
    <scope>NUCLEOTIDE SEQUENCE</scope>
    <source>
        <strain evidence="2">LEGE 07310</strain>
    </source>
</reference>
<protein>
    <submittedName>
        <fullName evidence="2">Uncharacterized protein</fullName>
    </submittedName>
</protein>